<organism evidence="4 5">
    <name type="scientific">Vitis vinifera</name>
    <name type="common">Grape</name>
    <dbReference type="NCBI Taxonomy" id="29760"/>
    <lineage>
        <taxon>Eukaryota</taxon>
        <taxon>Viridiplantae</taxon>
        <taxon>Streptophyta</taxon>
        <taxon>Embryophyta</taxon>
        <taxon>Tracheophyta</taxon>
        <taxon>Spermatophyta</taxon>
        <taxon>Magnoliopsida</taxon>
        <taxon>eudicotyledons</taxon>
        <taxon>Gunneridae</taxon>
        <taxon>Pentapetalae</taxon>
        <taxon>rosids</taxon>
        <taxon>Vitales</taxon>
        <taxon>Vitaceae</taxon>
        <taxon>Viteae</taxon>
        <taxon>Vitis</taxon>
    </lineage>
</organism>
<keyword evidence="5" id="KW-1185">Reference proteome</keyword>
<dbReference type="InterPro" id="IPR045004">
    <property type="entry name" value="ECH_dom"/>
</dbReference>
<evidence type="ECO:0000313" key="5">
    <source>
        <dbReference type="Proteomes" id="UP001227230"/>
    </source>
</evidence>
<dbReference type="PANTHER" id="PTHR43176:SF6">
    <property type="entry name" value="3-HYDROXYISOBUTYRYL-COA HYDROLASE"/>
    <property type="match status" value="1"/>
</dbReference>
<evidence type="ECO:0000259" key="3">
    <source>
        <dbReference type="Pfam" id="PF16113"/>
    </source>
</evidence>
<dbReference type="InterPro" id="IPR032259">
    <property type="entry name" value="HIBYL-CoA-H"/>
</dbReference>
<dbReference type="Proteomes" id="UP001227230">
    <property type="component" value="Chromosome 13"/>
</dbReference>
<accession>A0ABY9D2F9</accession>
<comment type="pathway">
    <text evidence="2">Amino-acid degradation; L-valine degradation.</text>
</comment>
<dbReference type="EMBL" id="CP126660">
    <property type="protein sequence ID" value="WKA01713.1"/>
    <property type="molecule type" value="Genomic_DNA"/>
</dbReference>
<sequence length="382" mass="42844">MASRFLSLPETDQVLFEESPGVRKMILNRPNKLNSLSYEMITQILRKLEVYENDPTVKLLILKGQGKVFCSGGDVVAMVLSIYGGHWSFGESFYRKQITLDYLFATSEKTLVSLINGIVMGGGVGLSMNSRFRVVTENTVFAMPEAQMGHFPDVGVSYFLSRLPGFFGEYLGLTGAQLNGTEMLACGLATHFVLSKDLLLLETALSEAASDTSTIPKVINRFARKTFLKQDSAFMRLEIINKCFSAKTVEEILLLLQNEVANGSDAWIIEAISSMKSASPTSLKITLRSIREARMQELEDCLVRDYFICYHIIQGIHSIDFLEGSRTKLFEKGKKPKWEPSKLELVSDEMVDHYFAKVEAPDIEHLRLPARKNIPKALESKL</sequence>
<reference evidence="4 5" key="1">
    <citation type="journal article" date="2023" name="Hortic Res">
        <title>The complete reference genome for grapevine (Vitis vinifera L.) genetics and breeding.</title>
        <authorList>
            <person name="Shi X."/>
            <person name="Cao S."/>
            <person name="Wang X."/>
            <person name="Huang S."/>
            <person name="Wang Y."/>
            <person name="Liu Z."/>
            <person name="Liu W."/>
            <person name="Leng X."/>
            <person name="Peng Y."/>
            <person name="Wang N."/>
            <person name="Wang Y."/>
            <person name="Ma Z."/>
            <person name="Xu X."/>
            <person name="Zhang F."/>
            <person name="Xue H."/>
            <person name="Zhong H."/>
            <person name="Wang Y."/>
            <person name="Zhang K."/>
            <person name="Velt A."/>
            <person name="Avia K."/>
            <person name="Holtgrawe D."/>
            <person name="Grimplet J."/>
            <person name="Matus J.T."/>
            <person name="Ware D."/>
            <person name="Wu X."/>
            <person name="Wang H."/>
            <person name="Liu C."/>
            <person name="Fang Y."/>
            <person name="Rustenholz C."/>
            <person name="Cheng Z."/>
            <person name="Xiao H."/>
            <person name="Zhou Y."/>
        </authorList>
    </citation>
    <scope>NUCLEOTIDE SEQUENCE [LARGE SCALE GENOMIC DNA]</scope>
    <source>
        <strain evidence="5">cv. Pinot noir / PN40024</strain>
        <tissue evidence="4">Leaf</tissue>
    </source>
</reference>
<comment type="function">
    <text evidence="2">Hydrolyzes 3-hydroxyisobutyryl-CoA (HIBYL-CoA), a saline catabolite. Has high activity toward isobutyryl-CoA. Could be an isobutyryl-CoA dehydrogenase that functions in valine catabolism.</text>
</comment>
<keyword evidence="1 2" id="KW-0378">Hydrolase</keyword>
<dbReference type="InterPro" id="IPR029045">
    <property type="entry name" value="ClpP/crotonase-like_dom_sf"/>
</dbReference>
<protein>
    <recommendedName>
        <fullName evidence="2">3-hydroxyisobutyryl-CoA hydrolase</fullName>
        <shortName evidence="2">HIB-CoA hydrolase</shortName>
        <shortName evidence="2">HIBYL-CoA-H</shortName>
        <ecNumber evidence="2">3.1.2.4</ecNumber>
    </recommendedName>
    <alternativeName>
        <fullName evidence="2">3-hydroxyisobutyryl-coenzyme A hydrolase</fullName>
    </alternativeName>
</protein>
<evidence type="ECO:0000256" key="1">
    <source>
        <dbReference type="ARBA" id="ARBA00022801"/>
    </source>
</evidence>
<evidence type="ECO:0000256" key="2">
    <source>
        <dbReference type="RuleBase" id="RU369070"/>
    </source>
</evidence>
<dbReference type="Gene3D" id="3.90.226.10">
    <property type="entry name" value="2-enoyl-CoA Hydratase, Chain A, domain 1"/>
    <property type="match status" value="1"/>
</dbReference>
<comment type="catalytic activity">
    <reaction evidence="2">
        <text>3-hydroxy-2-methylpropanoyl-CoA + H2O = 3-hydroxy-2-methylpropanoate + CoA + H(+)</text>
        <dbReference type="Rhea" id="RHEA:20888"/>
        <dbReference type="ChEBI" id="CHEBI:11805"/>
        <dbReference type="ChEBI" id="CHEBI:15377"/>
        <dbReference type="ChEBI" id="CHEBI:15378"/>
        <dbReference type="ChEBI" id="CHEBI:57287"/>
        <dbReference type="ChEBI" id="CHEBI:57340"/>
        <dbReference type="EC" id="3.1.2.4"/>
    </reaction>
</comment>
<evidence type="ECO:0000313" key="4">
    <source>
        <dbReference type="EMBL" id="WKA01713.1"/>
    </source>
</evidence>
<dbReference type="SUPFAM" id="SSF52096">
    <property type="entry name" value="ClpP/crotonase"/>
    <property type="match status" value="1"/>
</dbReference>
<name>A0ABY9D2F9_VITVI</name>
<dbReference type="Pfam" id="PF16113">
    <property type="entry name" value="ECH_2"/>
    <property type="match status" value="1"/>
</dbReference>
<dbReference type="NCBIfam" id="NF004127">
    <property type="entry name" value="PRK05617.1"/>
    <property type="match status" value="1"/>
</dbReference>
<gene>
    <name evidence="4" type="ORF">VitviT2T_019980</name>
</gene>
<feature type="domain" description="Enoyl-CoA hydratase/isomerase" evidence="3">
    <location>
        <begin position="23"/>
        <end position="355"/>
    </location>
</feature>
<dbReference type="CDD" id="cd06558">
    <property type="entry name" value="crotonase-like"/>
    <property type="match status" value="1"/>
</dbReference>
<dbReference type="PANTHER" id="PTHR43176">
    <property type="entry name" value="3-HYDROXYISOBUTYRYL-COA HYDROLASE-RELATED"/>
    <property type="match status" value="1"/>
</dbReference>
<comment type="similarity">
    <text evidence="2">Belongs to the enoyl-CoA hydratase/isomerase family.</text>
</comment>
<proteinExistence type="inferred from homology"/>
<dbReference type="EC" id="3.1.2.4" evidence="2"/>